<gene>
    <name evidence="1" type="ORF">DP115_34080</name>
</gene>
<sequence>MNIKAKLLGAAAVISGISGLLFIVPTPASANTFIEQVRAQLMRTAIHGGFNGYQLTHEPLIDGIRSGGSDYLTINLRAGEQYGIIGVCDEDCQDLDITLYNNRGQVVAADTDDDDIPVVGVTPARSGTYRVKVDLPSCNSAMCYYGVGVFGK</sequence>
<evidence type="ECO:0000313" key="1">
    <source>
        <dbReference type="EMBL" id="NMF67483.1"/>
    </source>
</evidence>
<comment type="caution">
    <text evidence="1">The sequence shown here is derived from an EMBL/GenBank/DDBJ whole genome shotgun (WGS) entry which is preliminary data.</text>
</comment>
<protein>
    <recommendedName>
        <fullName evidence="3">Peptidase C-terminal archaeal/bacterial domain-containing protein</fullName>
    </recommendedName>
</protein>
<keyword evidence="2" id="KW-1185">Reference proteome</keyword>
<name>A0ABX1MJF3_9CYAN</name>
<dbReference type="EMBL" id="QMEC01000330">
    <property type="protein sequence ID" value="NMF67483.1"/>
    <property type="molecule type" value="Genomic_DNA"/>
</dbReference>
<reference evidence="1 2" key="1">
    <citation type="submission" date="2018-06" db="EMBL/GenBank/DDBJ databases">
        <title>Comparative genomics of Brasilonema spp. strains.</title>
        <authorList>
            <person name="Alvarenga D.O."/>
            <person name="Fiore M.F."/>
            <person name="Varani A.M."/>
        </authorList>
    </citation>
    <scope>NUCLEOTIDE SEQUENCE [LARGE SCALE GENOMIC DNA]</scope>
    <source>
        <strain evidence="1 2">UFV-OR1</strain>
    </source>
</reference>
<evidence type="ECO:0000313" key="2">
    <source>
        <dbReference type="Proteomes" id="UP000762253"/>
    </source>
</evidence>
<dbReference type="Gene3D" id="2.60.120.380">
    <property type="match status" value="1"/>
</dbReference>
<dbReference type="RefSeq" id="WP_169269004.1">
    <property type="nucleotide sequence ID" value="NZ_QMEC01000330.1"/>
</dbReference>
<accession>A0ABX1MJF3</accession>
<dbReference type="Proteomes" id="UP000762253">
    <property type="component" value="Unassembled WGS sequence"/>
</dbReference>
<organism evidence="1 2">
    <name type="scientific">Brasilonema octagenarum UFV-OR1</name>
    <dbReference type="NCBI Taxonomy" id="417115"/>
    <lineage>
        <taxon>Bacteria</taxon>
        <taxon>Bacillati</taxon>
        <taxon>Cyanobacteriota</taxon>
        <taxon>Cyanophyceae</taxon>
        <taxon>Nostocales</taxon>
        <taxon>Scytonemataceae</taxon>
        <taxon>Brasilonema</taxon>
        <taxon>Octagenarum group</taxon>
    </lineage>
</organism>
<evidence type="ECO:0008006" key="3">
    <source>
        <dbReference type="Google" id="ProtNLM"/>
    </source>
</evidence>
<proteinExistence type="predicted"/>